<organism evidence="1">
    <name type="scientific">Salmonella enterica I</name>
    <dbReference type="NCBI Taxonomy" id="59201"/>
    <lineage>
        <taxon>Bacteria</taxon>
        <taxon>Pseudomonadati</taxon>
        <taxon>Pseudomonadota</taxon>
        <taxon>Gammaproteobacteria</taxon>
        <taxon>Enterobacterales</taxon>
        <taxon>Enterobacteriaceae</taxon>
        <taxon>Salmonella</taxon>
    </lineage>
</organism>
<evidence type="ECO:0000313" key="1">
    <source>
        <dbReference type="EMBL" id="MLU99007.1"/>
    </source>
</evidence>
<gene>
    <name evidence="1" type="ORF">DRU74_20135</name>
</gene>
<reference evidence="1" key="1">
    <citation type="submission" date="2018-07" db="EMBL/GenBank/DDBJ databases">
        <authorList>
            <person name="Ashton P.M."/>
            <person name="Dallman T."/>
            <person name="Nair S."/>
            <person name="De Pinna E."/>
            <person name="Peters T."/>
            <person name="Grant K."/>
        </authorList>
    </citation>
    <scope>NUCLEOTIDE SEQUENCE [LARGE SCALE GENOMIC DNA]</scope>
    <source>
        <strain evidence="1">157339</strain>
    </source>
</reference>
<comment type="caution">
    <text evidence="1">The sequence shown here is derived from an EMBL/GenBank/DDBJ whole genome shotgun (WGS) entry which is preliminary data.</text>
</comment>
<name>A0A3R0XSV9_SALET</name>
<sequence length="132" mass="15276">MTSVFNRKSDYIKSLSGEEINSLQKDFEEACFCMPGFNSDKNELGDYKDGGTQAAWEGYLFSEEWNKQGRYQKTSLPECPEPLDGWCDCGKCKAMQLHKTKNIYVCRVCHKQTEPFLPVDFNSNDWLPYDDD</sequence>
<dbReference type="Proteomes" id="UP000885374">
    <property type="component" value="Unassembled WGS sequence"/>
</dbReference>
<accession>A0A3R0XSV9</accession>
<dbReference type="EMBL" id="RVHM01000032">
    <property type="protein sequence ID" value="MLU99007.1"/>
    <property type="molecule type" value="Genomic_DNA"/>
</dbReference>
<proteinExistence type="predicted"/>
<dbReference type="AlphaFoldDB" id="A0A3R0XSV9"/>
<protein>
    <submittedName>
        <fullName evidence="1">Exodeoxyribonuclease V subunit beta</fullName>
    </submittedName>
</protein>